<dbReference type="AlphaFoldDB" id="A0A2P2PIZ2"/>
<protein>
    <submittedName>
        <fullName evidence="1">Uncharacterized protein</fullName>
    </submittedName>
</protein>
<evidence type="ECO:0000313" key="1">
    <source>
        <dbReference type="EMBL" id="MBX54695.1"/>
    </source>
</evidence>
<proteinExistence type="predicted"/>
<organism evidence="1">
    <name type="scientific">Rhizophora mucronata</name>
    <name type="common">Asiatic mangrove</name>
    <dbReference type="NCBI Taxonomy" id="61149"/>
    <lineage>
        <taxon>Eukaryota</taxon>
        <taxon>Viridiplantae</taxon>
        <taxon>Streptophyta</taxon>
        <taxon>Embryophyta</taxon>
        <taxon>Tracheophyta</taxon>
        <taxon>Spermatophyta</taxon>
        <taxon>Magnoliopsida</taxon>
        <taxon>eudicotyledons</taxon>
        <taxon>Gunneridae</taxon>
        <taxon>Pentapetalae</taxon>
        <taxon>rosids</taxon>
        <taxon>fabids</taxon>
        <taxon>Malpighiales</taxon>
        <taxon>Rhizophoraceae</taxon>
        <taxon>Rhizophora</taxon>
    </lineage>
</organism>
<name>A0A2P2PIZ2_RHIMU</name>
<sequence length="50" mass="5757">MSGALLQANIKCRAIWVYSLQATWQQPTSHKNFSEIKPYFCNKIDHFGPS</sequence>
<reference evidence="1" key="1">
    <citation type="submission" date="2018-02" db="EMBL/GenBank/DDBJ databases">
        <title>Rhizophora mucronata_Transcriptome.</title>
        <authorList>
            <person name="Meera S.P."/>
            <person name="Sreeshan A."/>
            <person name="Augustine A."/>
        </authorList>
    </citation>
    <scope>NUCLEOTIDE SEQUENCE</scope>
    <source>
        <tissue evidence="1">Leaf</tissue>
    </source>
</reference>
<accession>A0A2P2PIZ2</accession>
<dbReference type="EMBL" id="GGEC01074211">
    <property type="protein sequence ID" value="MBX54695.1"/>
    <property type="molecule type" value="Transcribed_RNA"/>
</dbReference>